<gene>
    <name evidence="1" type="ORF">SCD92_11340</name>
</gene>
<reference evidence="1 2" key="1">
    <citation type="submission" date="2023-11" db="EMBL/GenBank/DDBJ databases">
        <title>Gilvimarinus fulvus sp. nov., isolated from the surface of Kelp.</title>
        <authorList>
            <person name="Sun Y.Y."/>
            <person name="Gong Y."/>
            <person name="Du Z.J."/>
        </authorList>
    </citation>
    <scope>NUCLEOTIDE SEQUENCE [LARGE SCALE GENOMIC DNA]</scope>
    <source>
        <strain evidence="1 2">SDUM040013</strain>
    </source>
</reference>
<dbReference type="RefSeq" id="WP_302721845.1">
    <property type="nucleotide sequence ID" value="NZ_JAULRU010000418.1"/>
</dbReference>
<proteinExistence type="predicted"/>
<evidence type="ECO:0000313" key="2">
    <source>
        <dbReference type="Proteomes" id="UP001273505"/>
    </source>
</evidence>
<sequence>MPTQQRKTNAAKALWPIFYVVESNRFAAGCQQLEARNLNVRSGGSSKLLESVNTKDEHEITYDIAAGV</sequence>
<protein>
    <submittedName>
        <fullName evidence="1">Uncharacterized protein</fullName>
    </submittedName>
</protein>
<evidence type="ECO:0000313" key="1">
    <source>
        <dbReference type="EMBL" id="MDX6849955.1"/>
    </source>
</evidence>
<dbReference type="EMBL" id="JAXAFO010000017">
    <property type="protein sequence ID" value="MDX6849955.1"/>
    <property type="molecule type" value="Genomic_DNA"/>
</dbReference>
<dbReference type="Proteomes" id="UP001273505">
    <property type="component" value="Unassembled WGS sequence"/>
</dbReference>
<comment type="caution">
    <text evidence="1">The sequence shown here is derived from an EMBL/GenBank/DDBJ whole genome shotgun (WGS) entry which is preliminary data.</text>
</comment>
<keyword evidence="2" id="KW-1185">Reference proteome</keyword>
<organism evidence="1 2">
    <name type="scientific">Gilvimarinus gilvus</name>
    <dbReference type="NCBI Taxonomy" id="3058038"/>
    <lineage>
        <taxon>Bacteria</taxon>
        <taxon>Pseudomonadati</taxon>
        <taxon>Pseudomonadota</taxon>
        <taxon>Gammaproteobacteria</taxon>
        <taxon>Cellvibrionales</taxon>
        <taxon>Cellvibrionaceae</taxon>
        <taxon>Gilvimarinus</taxon>
    </lineage>
</organism>
<accession>A0ABU4RYG1</accession>
<name>A0ABU4RYG1_9GAMM</name>